<organism evidence="1 2">
    <name type="scientific">Parvibium lacunae</name>
    <dbReference type="NCBI Taxonomy" id="1888893"/>
    <lineage>
        <taxon>Bacteria</taxon>
        <taxon>Pseudomonadati</taxon>
        <taxon>Pseudomonadota</taxon>
        <taxon>Betaproteobacteria</taxon>
        <taxon>Burkholderiales</taxon>
        <taxon>Alcaligenaceae</taxon>
        <taxon>Parvibium</taxon>
    </lineage>
</organism>
<gene>
    <name evidence="1" type="ORF">DU000_03075</name>
</gene>
<protein>
    <submittedName>
        <fullName evidence="1">DUF1870 family protein</fullName>
    </submittedName>
</protein>
<dbReference type="InterPro" id="IPR015060">
    <property type="entry name" value="Aca2_YdiL-like"/>
</dbReference>
<comment type="caution">
    <text evidence="1">The sequence shown here is derived from an EMBL/GenBank/DDBJ whole genome shotgun (WGS) entry which is preliminary data.</text>
</comment>
<dbReference type="InterPro" id="IPR010982">
    <property type="entry name" value="Lambda_DNA-bd_dom_sf"/>
</dbReference>
<sequence length="152" mass="17340">MTPSTLSALRRLLFFTQPEAAALIGNVTERSWQFWERGDRPIPQDVADKIESLIEWRSNAVQAFHDQLEEAQAAQEGGEQESVRLLWYDTVDDWATLNDREPILFRPHQSAVAQLCAEYGCIAVRFDAPAYRAWLGDRLDSEMMRGLWAGGQ</sequence>
<dbReference type="Pfam" id="PF08965">
    <property type="entry name" value="Aca2_YdiL"/>
    <property type="match status" value="1"/>
</dbReference>
<dbReference type="GO" id="GO:0003677">
    <property type="term" value="F:DNA binding"/>
    <property type="evidence" value="ECO:0007669"/>
    <property type="project" value="InterPro"/>
</dbReference>
<dbReference type="OrthoDB" id="5574138at2"/>
<evidence type="ECO:0000313" key="1">
    <source>
        <dbReference type="EMBL" id="RCS59704.1"/>
    </source>
</evidence>
<name>A0A368L7W7_9BURK</name>
<dbReference type="AlphaFoldDB" id="A0A368L7W7"/>
<proteinExistence type="predicted"/>
<dbReference type="EMBL" id="QPGB01000001">
    <property type="protein sequence ID" value="RCS59704.1"/>
    <property type="molecule type" value="Genomic_DNA"/>
</dbReference>
<dbReference type="SUPFAM" id="SSF47413">
    <property type="entry name" value="lambda repressor-like DNA-binding domains"/>
    <property type="match status" value="1"/>
</dbReference>
<dbReference type="Gene3D" id="1.10.3100.10">
    <property type="entry name" value="Putative cytoplasmic protein"/>
    <property type="match status" value="1"/>
</dbReference>
<accession>A0A368L7W7</accession>
<reference evidence="1 2" key="1">
    <citation type="journal article" date="2018" name="Int. J. Syst. Evol. Microbiol.">
        <title>Parvibium lacunae gen. nov., sp. nov., a new member of the family Alcaligenaceae isolated from a freshwater pond.</title>
        <authorList>
            <person name="Chen W.M."/>
            <person name="Xie P.B."/>
            <person name="Hsu M.Y."/>
            <person name="Sheu S.Y."/>
        </authorList>
    </citation>
    <scope>NUCLEOTIDE SEQUENCE [LARGE SCALE GENOMIC DNA]</scope>
    <source>
        <strain evidence="1 2">KMB9</strain>
    </source>
</reference>
<dbReference type="RefSeq" id="WP_114401851.1">
    <property type="nucleotide sequence ID" value="NZ_QPGB01000001.1"/>
</dbReference>
<evidence type="ECO:0000313" key="2">
    <source>
        <dbReference type="Proteomes" id="UP000252357"/>
    </source>
</evidence>
<dbReference type="InterPro" id="IPR027910">
    <property type="entry name" value="YdiL_sf"/>
</dbReference>
<keyword evidence="2" id="KW-1185">Reference proteome</keyword>
<dbReference type="Proteomes" id="UP000252357">
    <property type="component" value="Unassembled WGS sequence"/>
</dbReference>